<dbReference type="EMBL" id="PKPP01004866">
    <property type="protein sequence ID" value="PWA62459.1"/>
    <property type="molecule type" value="Genomic_DNA"/>
</dbReference>
<keyword evidence="3" id="KW-0812">Transmembrane</keyword>
<dbReference type="GO" id="GO:0016020">
    <property type="term" value="C:membrane"/>
    <property type="evidence" value="ECO:0007669"/>
    <property type="project" value="TreeGrafter"/>
</dbReference>
<evidence type="ECO:0000259" key="4">
    <source>
        <dbReference type="Pfam" id="PF13962"/>
    </source>
</evidence>
<dbReference type="OrthoDB" id="1652385at2759"/>
<feature type="domain" description="PGG" evidence="4">
    <location>
        <begin position="552"/>
        <end position="665"/>
    </location>
</feature>
<dbReference type="PROSITE" id="PS50088">
    <property type="entry name" value="ANK_REPEAT"/>
    <property type="match status" value="1"/>
</dbReference>
<feature type="transmembrane region" description="Helical" evidence="3">
    <location>
        <begin position="673"/>
        <end position="698"/>
    </location>
</feature>
<dbReference type="SMART" id="SM00248">
    <property type="entry name" value="ANK"/>
    <property type="match status" value="3"/>
</dbReference>
<dbReference type="STRING" id="35608.A0A2U1MMH5"/>
<dbReference type="Proteomes" id="UP000245207">
    <property type="component" value="Unassembled WGS sequence"/>
</dbReference>
<dbReference type="PANTHER" id="PTHR24177:SF467">
    <property type="entry name" value="PGG DOMAIN, RETROTRANSPOSON COPIA-LIKE PROTEIN"/>
    <property type="match status" value="1"/>
</dbReference>
<feature type="transmembrane region" description="Helical" evidence="3">
    <location>
        <begin position="641"/>
        <end position="667"/>
    </location>
</feature>
<dbReference type="PANTHER" id="PTHR24177">
    <property type="entry name" value="CASKIN"/>
    <property type="match status" value="1"/>
</dbReference>
<feature type="transmembrane region" description="Helical" evidence="3">
    <location>
        <begin position="562"/>
        <end position="580"/>
    </location>
</feature>
<evidence type="ECO:0000313" key="6">
    <source>
        <dbReference type="Proteomes" id="UP000245207"/>
    </source>
</evidence>
<evidence type="ECO:0000256" key="2">
    <source>
        <dbReference type="SAM" id="MobiDB-lite"/>
    </source>
</evidence>
<keyword evidence="6" id="KW-1185">Reference proteome</keyword>
<feature type="repeat" description="ANK" evidence="1">
    <location>
        <begin position="255"/>
        <end position="281"/>
    </location>
</feature>
<organism evidence="5 6">
    <name type="scientific">Artemisia annua</name>
    <name type="common">Sweet wormwood</name>
    <dbReference type="NCBI Taxonomy" id="35608"/>
    <lineage>
        <taxon>Eukaryota</taxon>
        <taxon>Viridiplantae</taxon>
        <taxon>Streptophyta</taxon>
        <taxon>Embryophyta</taxon>
        <taxon>Tracheophyta</taxon>
        <taxon>Spermatophyta</taxon>
        <taxon>Magnoliopsida</taxon>
        <taxon>eudicotyledons</taxon>
        <taxon>Gunneridae</taxon>
        <taxon>Pentapetalae</taxon>
        <taxon>asterids</taxon>
        <taxon>campanulids</taxon>
        <taxon>Asterales</taxon>
        <taxon>Asteraceae</taxon>
        <taxon>Asteroideae</taxon>
        <taxon>Anthemideae</taxon>
        <taxon>Artemisiinae</taxon>
        <taxon>Artemisia</taxon>
    </lineage>
</organism>
<dbReference type="InterPro" id="IPR026961">
    <property type="entry name" value="PGG_dom"/>
</dbReference>
<evidence type="ECO:0000256" key="3">
    <source>
        <dbReference type="SAM" id="Phobius"/>
    </source>
</evidence>
<sequence>MVIPIAKPLVSNNEGFIDANKKKRKGAKPNNGGASTSKMNVNTNAGSPTVNVGSPSCNDPTTGHFSSTTPSQDVQGKNNNLKDDINLVDLKNSFGVLSEQDSVLETVTDTTCKPTDLEVYYRVGFPIIEIECDEDLSLFIIESSKTKLVLCVTAVRKDDVAGGVEEDEINPDIKEECPHGHKVENRLMKAIRNGDWMKAQEIVNTEEVTWTSKLDDDEYTALHFVVGGYYKDSEVVRDILMGINSELLVTTVDIYGRTPAHIAARFGNTEALKILLDSNPNWLLTPDNDGNLAIHCALLGSDIKTFLYLFKHMKSNYKVEYDKLFRGMRGLNLASIFQIENNSFGSTDTADVENQETPKKDKFVTKQTRRCLHDVPHVKHLKDDKVKHNTTIKLLRRICKEANRRHTFSDIQRIYSIPFCLAVENNTAEAIDVLTTYFEPDSTAYIYQLVVLNRSEKVYSYILHHGPYAKGIFSGSIDSDGNNILHLAGRLAPIHKLDAASGAALQMQQELQWFEELKRVVAITLTRALNKNKETPIMVFRREHEKLRKDGEEWMKKTADSYTITAALIITIVFAAAITVPGGNDDKTGKPIYETKPSFIIFAIADAISLFTATTSLLLFLSILTARYADEDFLYKLPKRLIYGLVMLFVSVTSMMIAFSAALYIMFGQEKAWILIPIAALACLPIASFVTLQFPLLVELISSTYGHGYFGKGKDYRQSSANAKKEKDLRNMITVFQLPLAKQHLVLVGELMLFNGSSSSMFTHVCLCIGENEDSSIRLPNKQK</sequence>
<feature type="transmembrane region" description="Helical" evidence="3">
    <location>
        <begin position="600"/>
        <end position="629"/>
    </location>
</feature>
<keyword evidence="1" id="KW-0040">ANK repeat</keyword>
<dbReference type="Pfam" id="PF12796">
    <property type="entry name" value="Ank_2"/>
    <property type="match status" value="1"/>
</dbReference>
<reference evidence="5 6" key="1">
    <citation type="journal article" date="2018" name="Mol. Plant">
        <title>The genome of Artemisia annua provides insight into the evolution of Asteraceae family and artemisinin biosynthesis.</title>
        <authorList>
            <person name="Shen Q."/>
            <person name="Zhang L."/>
            <person name="Liao Z."/>
            <person name="Wang S."/>
            <person name="Yan T."/>
            <person name="Shi P."/>
            <person name="Liu M."/>
            <person name="Fu X."/>
            <person name="Pan Q."/>
            <person name="Wang Y."/>
            <person name="Lv Z."/>
            <person name="Lu X."/>
            <person name="Zhang F."/>
            <person name="Jiang W."/>
            <person name="Ma Y."/>
            <person name="Chen M."/>
            <person name="Hao X."/>
            <person name="Li L."/>
            <person name="Tang Y."/>
            <person name="Lv G."/>
            <person name="Zhou Y."/>
            <person name="Sun X."/>
            <person name="Brodelius P.E."/>
            <person name="Rose J.K.C."/>
            <person name="Tang K."/>
        </authorList>
    </citation>
    <scope>NUCLEOTIDE SEQUENCE [LARGE SCALE GENOMIC DNA]</scope>
    <source>
        <strain evidence="6">cv. Huhao1</strain>
        <tissue evidence="5">Leaf</tissue>
    </source>
</reference>
<name>A0A2U1MMH5_ARTAN</name>
<dbReference type="Gene3D" id="1.25.40.20">
    <property type="entry name" value="Ankyrin repeat-containing domain"/>
    <property type="match status" value="1"/>
</dbReference>
<gene>
    <name evidence="5" type="ORF">CTI12_AA362070</name>
</gene>
<dbReference type="InterPro" id="IPR002110">
    <property type="entry name" value="Ankyrin_rpt"/>
</dbReference>
<keyword evidence="3" id="KW-1133">Transmembrane helix</keyword>
<protein>
    <submittedName>
        <fullName evidence="5">Ankyrin repeat family protein</fullName>
    </submittedName>
</protein>
<dbReference type="PROSITE" id="PS50297">
    <property type="entry name" value="ANK_REP_REGION"/>
    <property type="match status" value="1"/>
</dbReference>
<keyword evidence="3" id="KW-0472">Membrane</keyword>
<evidence type="ECO:0000256" key="1">
    <source>
        <dbReference type="PROSITE-ProRule" id="PRU00023"/>
    </source>
</evidence>
<comment type="caution">
    <text evidence="5">The sequence shown here is derived from an EMBL/GenBank/DDBJ whole genome shotgun (WGS) entry which is preliminary data.</text>
</comment>
<dbReference type="AlphaFoldDB" id="A0A2U1MMH5"/>
<feature type="region of interest" description="Disordered" evidence="2">
    <location>
        <begin position="16"/>
        <end position="80"/>
    </location>
</feature>
<accession>A0A2U1MMH5</accession>
<dbReference type="InterPro" id="IPR036770">
    <property type="entry name" value="Ankyrin_rpt-contain_sf"/>
</dbReference>
<dbReference type="SUPFAM" id="SSF48403">
    <property type="entry name" value="Ankyrin repeat"/>
    <property type="match status" value="1"/>
</dbReference>
<dbReference type="Pfam" id="PF13962">
    <property type="entry name" value="PGG"/>
    <property type="match status" value="1"/>
</dbReference>
<proteinExistence type="predicted"/>
<feature type="compositionally biased region" description="Polar residues" evidence="2">
    <location>
        <begin position="32"/>
        <end position="79"/>
    </location>
</feature>
<evidence type="ECO:0000313" key="5">
    <source>
        <dbReference type="EMBL" id="PWA62459.1"/>
    </source>
</evidence>